<dbReference type="Pfam" id="PF08447">
    <property type="entry name" value="PAS_3"/>
    <property type="match status" value="1"/>
</dbReference>
<dbReference type="NCBIfam" id="TIGR00229">
    <property type="entry name" value="sensory_box"/>
    <property type="match status" value="1"/>
</dbReference>
<reference evidence="2 3" key="1">
    <citation type="journal article" date="2014" name="Int. J. Syst. Evol. Microbiol.">
        <title>Complete genome sequence of Corynebacterium casei LMG S-19264T (=DSM 44701T), isolated from a smear-ripened cheese.</title>
        <authorList>
            <consortium name="US DOE Joint Genome Institute (JGI-PGF)"/>
            <person name="Walter F."/>
            <person name="Albersmeier A."/>
            <person name="Kalinowski J."/>
            <person name="Ruckert C."/>
        </authorList>
    </citation>
    <scope>NUCLEOTIDE SEQUENCE [LARGE SCALE GENOMIC DNA]</scope>
    <source>
        <strain evidence="2 3">CGMCC 1.9161</strain>
    </source>
</reference>
<dbReference type="EMBL" id="BMMF01000010">
    <property type="protein sequence ID" value="GGK44011.1"/>
    <property type="molecule type" value="Genomic_DNA"/>
</dbReference>
<comment type="caution">
    <text evidence="2">The sequence shown here is derived from an EMBL/GenBank/DDBJ whole genome shotgun (WGS) entry which is preliminary data.</text>
</comment>
<dbReference type="SUPFAM" id="SSF55785">
    <property type="entry name" value="PYP-like sensor domain (PAS domain)"/>
    <property type="match status" value="1"/>
</dbReference>
<feature type="domain" description="PAS" evidence="1">
    <location>
        <begin position="25"/>
        <end position="76"/>
    </location>
</feature>
<organism evidence="2 3">
    <name type="scientific">Salinarimonas ramus</name>
    <dbReference type="NCBI Taxonomy" id="690164"/>
    <lineage>
        <taxon>Bacteria</taxon>
        <taxon>Pseudomonadati</taxon>
        <taxon>Pseudomonadota</taxon>
        <taxon>Alphaproteobacteria</taxon>
        <taxon>Hyphomicrobiales</taxon>
        <taxon>Salinarimonadaceae</taxon>
        <taxon>Salinarimonas</taxon>
    </lineage>
</organism>
<keyword evidence="3" id="KW-1185">Reference proteome</keyword>
<evidence type="ECO:0000313" key="2">
    <source>
        <dbReference type="EMBL" id="GGK44011.1"/>
    </source>
</evidence>
<name>A0A917QCX7_9HYPH</name>
<dbReference type="InterPro" id="IPR000014">
    <property type="entry name" value="PAS"/>
</dbReference>
<dbReference type="InterPro" id="IPR035965">
    <property type="entry name" value="PAS-like_dom_sf"/>
</dbReference>
<dbReference type="Gene3D" id="3.30.450.20">
    <property type="entry name" value="PAS domain"/>
    <property type="match status" value="1"/>
</dbReference>
<sequence>MGQAITPTQREVMFEKSDLIVSKTDLKGRITYANATFCDISGYSETEVIGQPHAMIRHPDMPRAVFRLLWDAILAGREIFAYVKNMTKTGDHYWVFAHVTPSFDGARQVTGFHSNRRVPDRAALAKIEPLYRELTRIEAGHKNGKEALAASSAHLSSVIGAKGHDYDRFVFSL</sequence>
<accession>A0A917QCX7</accession>
<evidence type="ECO:0000313" key="3">
    <source>
        <dbReference type="Proteomes" id="UP000600449"/>
    </source>
</evidence>
<dbReference type="PROSITE" id="PS50112">
    <property type="entry name" value="PAS"/>
    <property type="match status" value="1"/>
</dbReference>
<evidence type="ECO:0000259" key="1">
    <source>
        <dbReference type="PROSITE" id="PS50112"/>
    </source>
</evidence>
<dbReference type="CDD" id="cd00130">
    <property type="entry name" value="PAS"/>
    <property type="match status" value="1"/>
</dbReference>
<protein>
    <submittedName>
        <fullName evidence="2">Chemotaxis protein</fullName>
    </submittedName>
</protein>
<dbReference type="SMART" id="SM00091">
    <property type="entry name" value="PAS"/>
    <property type="match status" value="1"/>
</dbReference>
<dbReference type="AlphaFoldDB" id="A0A917QCX7"/>
<dbReference type="Proteomes" id="UP000600449">
    <property type="component" value="Unassembled WGS sequence"/>
</dbReference>
<gene>
    <name evidence="2" type="ORF">GCM10011322_33820</name>
</gene>
<proteinExistence type="predicted"/>
<dbReference type="RefSeq" id="WP_188914430.1">
    <property type="nucleotide sequence ID" value="NZ_BMMF01000010.1"/>
</dbReference>
<dbReference type="InterPro" id="IPR013655">
    <property type="entry name" value="PAS_fold_3"/>
</dbReference>